<dbReference type="PANTHER" id="PTHR33710:SF13">
    <property type="entry name" value="ENDONUCLEASE_EXONUCLEASE_PHOSPHATASE FAMILY PROTEIN"/>
    <property type="match status" value="1"/>
</dbReference>
<evidence type="ECO:0000313" key="3">
    <source>
        <dbReference type="Proteomes" id="UP001454036"/>
    </source>
</evidence>
<evidence type="ECO:0008006" key="4">
    <source>
        <dbReference type="Google" id="ProtNLM"/>
    </source>
</evidence>
<gene>
    <name evidence="2" type="ORF">LIER_39002</name>
</gene>
<comment type="caution">
    <text evidence="2">The sequence shown here is derived from an EMBL/GenBank/DDBJ whole genome shotgun (WGS) entry which is preliminary data.</text>
</comment>
<keyword evidence="3" id="KW-1185">Reference proteome</keyword>
<evidence type="ECO:0000256" key="1">
    <source>
        <dbReference type="SAM" id="MobiDB-lite"/>
    </source>
</evidence>
<protein>
    <recommendedName>
        <fullName evidence="4">Endonuclease/exonuclease/phosphatase</fullName>
    </recommendedName>
</protein>
<dbReference type="PANTHER" id="PTHR33710">
    <property type="entry name" value="BNAC02G09200D PROTEIN"/>
    <property type="match status" value="1"/>
</dbReference>
<feature type="region of interest" description="Disordered" evidence="1">
    <location>
        <begin position="392"/>
        <end position="416"/>
    </location>
</feature>
<reference evidence="2 3" key="1">
    <citation type="submission" date="2024-01" db="EMBL/GenBank/DDBJ databases">
        <title>The complete chloroplast genome sequence of Lithospermum erythrorhizon: insights into the phylogenetic relationship among Boraginaceae species and the maternal lineages of purple gromwells.</title>
        <authorList>
            <person name="Okada T."/>
            <person name="Watanabe K."/>
        </authorList>
    </citation>
    <scope>NUCLEOTIDE SEQUENCE [LARGE SCALE GENOMIC DNA]</scope>
</reference>
<accession>A0AAV3QAK2</accession>
<proteinExistence type="predicted"/>
<dbReference type="Proteomes" id="UP001454036">
    <property type="component" value="Unassembled WGS sequence"/>
</dbReference>
<dbReference type="AlphaFoldDB" id="A0AAV3QAK2"/>
<dbReference type="EMBL" id="BAABME010020369">
    <property type="protein sequence ID" value="GAA0160228.1"/>
    <property type="molecule type" value="Genomic_DNA"/>
</dbReference>
<name>A0AAV3QAK2_LITER</name>
<organism evidence="2 3">
    <name type="scientific">Lithospermum erythrorhizon</name>
    <name type="common">Purple gromwell</name>
    <name type="synonym">Lithospermum officinale var. erythrorhizon</name>
    <dbReference type="NCBI Taxonomy" id="34254"/>
    <lineage>
        <taxon>Eukaryota</taxon>
        <taxon>Viridiplantae</taxon>
        <taxon>Streptophyta</taxon>
        <taxon>Embryophyta</taxon>
        <taxon>Tracheophyta</taxon>
        <taxon>Spermatophyta</taxon>
        <taxon>Magnoliopsida</taxon>
        <taxon>eudicotyledons</taxon>
        <taxon>Gunneridae</taxon>
        <taxon>Pentapetalae</taxon>
        <taxon>asterids</taxon>
        <taxon>lamiids</taxon>
        <taxon>Boraginales</taxon>
        <taxon>Boraginaceae</taxon>
        <taxon>Boraginoideae</taxon>
        <taxon>Lithospermeae</taxon>
        <taxon>Lithospermum</taxon>
    </lineage>
</organism>
<evidence type="ECO:0000313" key="2">
    <source>
        <dbReference type="EMBL" id="GAA0160228.1"/>
    </source>
</evidence>
<sequence>MFEVVGGFLTASNSITPSTVRIRALRLFNQGNRVRNLSGFQRHRIPPPPPTHWIGFVLCKSPGVINIYGIAADNEDSWNKEIEVRLKGFARTILDEDSKNETHFLIFGPWHSVDQLPPISSNIIRSQWVGTSEVINIAWMAEIQPPNNMLLFRIANLNTSISNANWNTNYIVPPSVGFTILFELLLDIHGKSVGLMVNWTDEVIMAKLAKVRAGDKRKKALGTVDDYASAAGPKCNRRLNDELNLSFKIDSSQIRILFVDNCTLHQDERAEPQIKIEKDHLEEFEFGAGSELENQSTHTIPETMDAAGEESGVTTSEVAAEFGNVGSSSNLSPKDRRIEDLPHTGNIFSWSGTRRGRKVYEKLDRPMGNVAWFDTFTTSSCRDLPVQRSDHGPLLISTKNTPKFSPRTEKPVSLNY</sequence>